<accession>A0A5R9BD01</accession>
<reference evidence="5 6" key="1">
    <citation type="submission" date="2019-05" db="EMBL/GenBank/DDBJ databases">
        <title>Nesterenkonia sp. GY074 isolated from the Southern Atlantic Ocean.</title>
        <authorList>
            <person name="Zhang G."/>
        </authorList>
    </citation>
    <scope>NUCLEOTIDE SEQUENCE [LARGE SCALE GENOMIC DNA]</scope>
    <source>
        <strain evidence="5 6">GY074</strain>
    </source>
</reference>
<evidence type="ECO:0000313" key="5">
    <source>
        <dbReference type="EMBL" id="TLP98494.1"/>
    </source>
</evidence>
<dbReference type="PANTHER" id="PTHR30408">
    <property type="entry name" value="TYPE-1 RESTRICTION ENZYME ECOKI SPECIFICITY PROTEIN"/>
    <property type="match status" value="1"/>
</dbReference>
<dbReference type="Gene3D" id="3.90.220.20">
    <property type="entry name" value="DNA methylase specificity domains"/>
    <property type="match status" value="2"/>
</dbReference>
<comment type="similarity">
    <text evidence="1">Belongs to the type-I restriction system S methylase family.</text>
</comment>
<dbReference type="Proteomes" id="UP000310458">
    <property type="component" value="Unassembled WGS sequence"/>
</dbReference>
<keyword evidence="2" id="KW-0680">Restriction system</keyword>
<dbReference type="PANTHER" id="PTHR30408:SF12">
    <property type="entry name" value="TYPE I RESTRICTION ENZYME MJAVIII SPECIFICITY SUBUNIT"/>
    <property type="match status" value="1"/>
</dbReference>
<dbReference type="EMBL" id="VAVZ01000009">
    <property type="protein sequence ID" value="TLP98494.1"/>
    <property type="molecule type" value="Genomic_DNA"/>
</dbReference>
<dbReference type="OrthoDB" id="3197085at2"/>
<dbReference type="AlphaFoldDB" id="A0A5R9BD01"/>
<dbReference type="GO" id="GO:0009307">
    <property type="term" value="P:DNA restriction-modification system"/>
    <property type="evidence" value="ECO:0007669"/>
    <property type="project" value="UniProtKB-KW"/>
</dbReference>
<dbReference type="Pfam" id="PF01420">
    <property type="entry name" value="Methylase_S"/>
    <property type="match status" value="1"/>
</dbReference>
<evidence type="ECO:0000256" key="1">
    <source>
        <dbReference type="ARBA" id="ARBA00010923"/>
    </source>
</evidence>
<dbReference type="SUPFAM" id="SSF116734">
    <property type="entry name" value="DNA methylase specificity domain"/>
    <property type="match status" value="2"/>
</dbReference>
<sequence>MSELPKGWTKVALGEVASIDRRGVDPRNILASTRYIGLEHIEAGGRLLHVPTVGEAGVRSSKVLYTPDHILVGKLRPYLAKITVAPFFGVASTDILPLATGNHLEQRYLLHYLRQRKVIEKLTARSAGANLPRLKPKSLMDLRLPLPPLDEQRRIAAILDQAQHFLNSVQSATAASFSVLEAAAESLAADWSGRSDAARLGDYADIRTGPFGSALHKTDYVPAGIPVVNPKHIRDGELRIAQMEMVSPAKAHELSPYKVRAGDVVLGRRGDIGRAAVVNDSDLPALCGTGSMLLRPKSGPEVGAFMAAYLRTQGARRILKNSASGITMLNINQKAVRDLPFPRLLGSTVNQIQRMTEATRASRRRSEQRCQRATDLFASLQSRAFRGEL</sequence>
<protein>
    <recommendedName>
        <fullName evidence="4">Type I restriction modification DNA specificity domain-containing protein</fullName>
    </recommendedName>
</protein>
<evidence type="ECO:0000313" key="6">
    <source>
        <dbReference type="Proteomes" id="UP000310458"/>
    </source>
</evidence>
<feature type="domain" description="Type I restriction modification DNA specificity" evidence="4">
    <location>
        <begin position="5"/>
        <end position="162"/>
    </location>
</feature>
<evidence type="ECO:0000256" key="3">
    <source>
        <dbReference type="ARBA" id="ARBA00023125"/>
    </source>
</evidence>
<evidence type="ECO:0000256" key="2">
    <source>
        <dbReference type="ARBA" id="ARBA00022747"/>
    </source>
</evidence>
<dbReference type="InterPro" id="IPR044946">
    <property type="entry name" value="Restrct_endonuc_typeI_TRD_sf"/>
</dbReference>
<name>A0A5R9BD01_9MICC</name>
<keyword evidence="3" id="KW-0238">DNA-binding</keyword>
<comment type="caution">
    <text evidence="5">The sequence shown here is derived from an EMBL/GenBank/DDBJ whole genome shotgun (WGS) entry which is preliminary data.</text>
</comment>
<evidence type="ECO:0000259" key="4">
    <source>
        <dbReference type="Pfam" id="PF01420"/>
    </source>
</evidence>
<keyword evidence="6" id="KW-1185">Reference proteome</keyword>
<dbReference type="GO" id="GO:0003677">
    <property type="term" value="F:DNA binding"/>
    <property type="evidence" value="ECO:0007669"/>
    <property type="project" value="UniProtKB-KW"/>
</dbReference>
<proteinExistence type="inferred from homology"/>
<gene>
    <name evidence="5" type="ORF">FEF26_04880</name>
</gene>
<dbReference type="InterPro" id="IPR052021">
    <property type="entry name" value="Type-I_RS_S_subunit"/>
</dbReference>
<organism evidence="5 6">
    <name type="scientific">Nesterenkonia salmonea</name>
    <dbReference type="NCBI Taxonomy" id="1804987"/>
    <lineage>
        <taxon>Bacteria</taxon>
        <taxon>Bacillati</taxon>
        <taxon>Actinomycetota</taxon>
        <taxon>Actinomycetes</taxon>
        <taxon>Micrococcales</taxon>
        <taxon>Micrococcaceae</taxon>
        <taxon>Nesterenkonia</taxon>
    </lineage>
</organism>
<dbReference type="InterPro" id="IPR000055">
    <property type="entry name" value="Restrct_endonuc_typeI_TRD"/>
</dbReference>
<dbReference type="RefSeq" id="WP_138252417.1">
    <property type="nucleotide sequence ID" value="NZ_VAVZ01000009.1"/>
</dbReference>